<name>A0A0F4LBD6_9LACO</name>
<feature type="non-terminal residue" evidence="1">
    <location>
        <position position="49"/>
    </location>
</feature>
<proteinExistence type="predicted"/>
<gene>
    <name evidence="1" type="ORF">JF74_16940B</name>
</gene>
<comment type="caution">
    <text evidence="1">The sequence shown here is derived from an EMBL/GenBank/DDBJ whole genome shotgun (WGS) entry which is preliminary data.</text>
</comment>
<evidence type="ECO:0000313" key="1">
    <source>
        <dbReference type="EMBL" id="KJY55579.1"/>
    </source>
</evidence>
<dbReference type="STRING" id="1218507.JF74_16940B"/>
<dbReference type="AlphaFoldDB" id="A0A0F4LBD6"/>
<accession>A0A0F4LBD6</accession>
<reference evidence="1 2" key="1">
    <citation type="submission" date="2015-01" db="EMBL/GenBank/DDBJ databases">
        <title>Comparative genomics of the lactic acid bacteria isolated from the honey bee gut.</title>
        <authorList>
            <person name="Ellegaard K.M."/>
            <person name="Tamarit D."/>
            <person name="Javelind E."/>
            <person name="Olofsson T."/>
            <person name="Andersson S.G."/>
            <person name="Vasquez A."/>
        </authorList>
    </citation>
    <scope>NUCLEOTIDE SEQUENCE [LARGE SCALE GENOMIC DNA]</scope>
    <source>
        <strain evidence="1 2">Hma8</strain>
    </source>
</reference>
<protein>
    <submittedName>
        <fullName evidence="1">Fic domain protein</fullName>
    </submittedName>
</protein>
<sequence length="49" mass="5783">MKYEDKFRLTPEENRRFAKTNLTKLVFTNSRFEGLTTTMPQTQTIIDGL</sequence>
<evidence type="ECO:0000313" key="2">
    <source>
        <dbReference type="Proteomes" id="UP000033531"/>
    </source>
</evidence>
<dbReference type="Proteomes" id="UP000033531">
    <property type="component" value="Unassembled WGS sequence"/>
</dbReference>
<dbReference type="HOGENOM" id="CLU_3161691_0_0_9"/>
<organism evidence="1 2">
    <name type="scientific">Lactobacillus melliventris</name>
    <dbReference type="NCBI Taxonomy" id="1218507"/>
    <lineage>
        <taxon>Bacteria</taxon>
        <taxon>Bacillati</taxon>
        <taxon>Bacillota</taxon>
        <taxon>Bacilli</taxon>
        <taxon>Lactobacillales</taxon>
        <taxon>Lactobacillaceae</taxon>
        <taxon>Lactobacillus</taxon>
    </lineage>
</organism>
<dbReference type="EMBL" id="JXLI01000014">
    <property type="protein sequence ID" value="KJY55579.1"/>
    <property type="molecule type" value="Genomic_DNA"/>
</dbReference>